<protein>
    <recommendedName>
        <fullName evidence="1">Azaphilone pigments biosynthesis cluster protein L N-terminal domain-containing protein</fullName>
    </recommendedName>
</protein>
<organism evidence="2 3">
    <name type="scientific">Orbilia blumenaviensis</name>
    <dbReference type="NCBI Taxonomy" id="1796055"/>
    <lineage>
        <taxon>Eukaryota</taxon>
        <taxon>Fungi</taxon>
        <taxon>Dikarya</taxon>
        <taxon>Ascomycota</taxon>
        <taxon>Pezizomycotina</taxon>
        <taxon>Orbiliomycetes</taxon>
        <taxon>Orbiliales</taxon>
        <taxon>Orbiliaceae</taxon>
        <taxon>Orbilia</taxon>
    </lineage>
</organism>
<comment type="caution">
    <text evidence="2">The sequence shown here is derived from an EMBL/GenBank/DDBJ whole genome shotgun (WGS) entry which is preliminary data.</text>
</comment>
<reference evidence="2 3" key="1">
    <citation type="submission" date="2019-10" db="EMBL/GenBank/DDBJ databases">
        <authorList>
            <person name="Palmer J.M."/>
        </authorList>
    </citation>
    <scope>NUCLEOTIDE SEQUENCE [LARGE SCALE GENOMIC DNA]</scope>
    <source>
        <strain evidence="2 3">TWF730</strain>
    </source>
</reference>
<dbReference type="Pfam" id="PF17111">
    <property type="entry name" value="PigL_N"/>
    <property type="match status" value="1"/>
</dbReference>
<dbReference type="Gene3D" id="1.25.40.20">
    <property type="entry name" value="Ankyrin repeat-containing domain"/>
    <property type="match status" value="1"/>
</dbReference>
<dbReference type="SUPFAM" id="SSF48403">
    <property type="entry name" value="Ankyrin repeat"/>
    <property type="match status" value="1"/>
</dbReference>
<accession>A0AAV9VE47</accession>
<name>A0AAV9VE47_9PEZI</name>
<dbReference type="InterPro" id="IPR031348">
    <property type="entry name" value="PigL_N"/>
</dbReference>
<evidence type="ECO:0000259" key="1">
    <source>
        <dbReference type="Pfam" id="PF17111"/>
    </source>
</evidence>
<evidence type="ECO:0000313" key="2">
    <source>
        <dbReference type="EMBL" id="KAK6360256.1"/>
    </source>
</evidence>
<dbReference type="AlphaFoldDB" id="A0AAV9VE47"/>
<dbReference type="InterPro" id="IPR036770">
    <property type="entry name" value="Ankyrin_rpt-contain_sf"/>
</dbReference>
<dbReference type="EMBL" id="JAVHNS010000003">
    <property type="protein sequence ID" value="KAK6360256.1"/>
    <property type="molecule type" value="Genomic_DNA"/>
</dbReference>
<evidence type="ECO:0000313" key="3">
    <source>
        <dbReference type="Proteomes" id="UP001373714"/>
    </source>
</evidence>
<keyword evidence="3" id="KW-1185">Reference proteome</keyword>
<sequence length="834" mass="94021">MSGLEGLGISANVIGVLVFGLQAAKFIAESVSKYQDAEDDHRRFLDAIHRLVRVLTDVNEILQSKEDRVRYSSLYNVAKKCEDELVQIHKSILEWTGSENRSKTVRTWKKFKLIFMGDNSKRWLESLESHYGFINFQLNRIQRDDLKEQKAATKRIETVVESVSEKVSIVSDIQVETLVRIDHVETNIIQQIQTNAEAVKNMDASVNINFDQVNGTLGSIDSLVKLFANTQLHKTFEERKRDEVAKAAGRIFHLGAAAVTRREAIVQQEQMEQVLGDIGKVIEFAKGGQYLELSPGRFAHDNPQQRGRKLLGLLASSDSLAIGYDPLALLASGKSKMYSTSVSQWDQEEFSLRVAERLEYDKMRDIGQVTPSGLSRRVTQISYFPKMNGYSSIIDVHLSQAEGPKPVIYAGLSFRTIIPSGSEILVAISTGSIDTVRYLVSTKQASVNDCDEWGQGLLTCCLMRGTPTRPAWFPSEGEQIELDRKKLEIAKYLIDQGSDLNQIDCCDYDPLSAARSWYNDEGAALLVDSGANPVVRAETILSYARNMDEVAWTRFLNQVSEFYDINDAILWTRYPCERPLPLLHYVIETYIMCEIWKVPYIYKSIPGGVLYHLPDYDIKQVVRKLISSGARVITENGENCLHIAIDMIGCAGSPPSESGLVMLKELLLFLAGEVGLDVRGTLSNGYTVTDIAIWRTFPTERCFWPIWVGVLRELGYNPLQVAEGSLYFDWLRVRLTSRPTNYCLCPSCHLLDEELYIENLKSDNETDSSIASEDECCALAVVQTVTPIRPLICSGFDFFERLSMREGDLDAPKSKPTVSDWLRIFEDWEDVEAD</sequence>
<dbReference type="Proteomes" id="UP001373714">
    <property type="component" value="Unassembled WGS sequence"/>
</dbReference>
<feature type="domain" description="Azaphilone pigments biosynthesis cluster protein L N-terminal" evidence="1">
    <location>
        <begin position="5"/>
        <end position="163"/>
    </location>
</feature>
<gene>
    <name evidence="2" type="ORF">TWF730_006404</name>
</gene>
<proteinExistence type="predicted"/>